<name>A0AAP2Z091_9EURY</name>
<accession>A0AAP2Z091</accession>
<feature type="domain" description="Gfo/Idh/MocA-like oxidoreductase N-terminal" evidence="2">
    <location>
        <begin position="25"/>
        <end position="139"/>
    </location>
</feature>
<dbReference type="InterPro" id="IPR036291">
    <property type="entry name" value="NAD(P)-bd_dom_sf"/>
</dbReference>
<sequence length="356" mass="38808">MANVTAAVIGTGPEPDNIVWGESAAMAYQHGKAYSDLSDCDLVACADIVRENAADFAAEFDIDDENVFEDHLEMLRAIEPDVVSIATPVPTHADLVVTSAETGIPGAIHCEKPMAHTWSGSKRMVEAAHEYDVQLTFNHQRRFHPTWQKASSLLEDGVIGELERVEIGGKNLYDFGSHLFDLCNHFAGEREAEWVMGQIHYTEEDVRYGVHNENHGLASWSYDNGVHGIASTGYGSGADVIGASQRLVGSEGIIEIQPDGVDADVRYRNEETGGWESFELEGAFAIGRAIEHVCECLESGEQPVLSGDHALRATEIIFAVWESARQRSRIDLPLEAEGNALTELVEAGELSPVDTS</sequence>
<evidence type="ECO:0000313" key="4">
    <source>
        <dbReference type="EMBL" id="MCU4742442.1"/>
    </source>
</evidence>
<dbReference type="Gene3D" id="3.30.360.10">
    <property type="entry name" value="Dihydrodipicolinate Reductase, domain 2"/>
    <property type="match status" value="1"/>
</dbReference>
<dbReference type="InterPro" id="IPR000683">
    <property type="entry name" value="Gfo/Idh/MocA-like_OxRdtase_N"/>
</dbReference>
<dbReference type="Pfam" id="PF01408">
    <property type="entry name" value="GFO_IDH_MocA"/>
    <property type="match status" value="1"/>
</dbReference>
<dbReference type="Proteomes" id="UP001321018">
    <property type="component" value="Unassembled WGS sequence"/>
</dbReference>
<dbReference type="PANTHER" id="PTHR43818:SF11">
    <property type="entry name" value="BCDNA.GH03377"/>
    <property type="match status" value="1"/>
</dbReference>
<dbReference type="EMBL" id="JAOPKA010000008">
    <property type="protein sequence ID" value="MCU4742442.1"/>
    <property type="molecule type" value="Genomic_DNA"/>
</dbReference>
<organism evidence="4 5">
    <name type="scientific">Natronoglomus mannanivorans</name>
    <dbReference type="NCBI Taxonomy" id="2979990"/>
    <lineage>
        <taxon>Archaea</taxon>
        <taxon>Methanobacteriati</taxon>
        <taxon>Methanobacteriota</taxon>
        <taxon>Stenosarchaea group</taxon>
        <taxon>Halobacteria</taxon>
        <taxon>Halobacteriales</taxon>
        <taxon>Natrialbaceae</taxon>
        <taxon>Natronoglomus</taxon>
    </lineage>
</organism>
<feature type="domain" description="Gfo/Idh/MocA-like oxidoreductase C-terminal" evidence="3">
    <location>
        <begin position="167"/>
        <end position="332"/>
    </location>
</feature>
<dbReference type="InterPro" id="IPR004104">
    <property type="entry name" value="Gfo/Idh/MocA-like_OxRdtase_C"/>
</dbReference>
<dbReference type="PANTHER" id="PTHR43818">
    <property type="entry name" value="BCDNA.GH03377"/>
    <property type="match status" value="1"/>
</dbReference>
<dbReference type="InterPro" id="IPR050463">
    <property type="entry name" value="Gfo/Idh/MocA_oxidrdct_glycsds"/>
</dbReference>
<dbReference type="AlphaFoldDB" id="A0AAP2Z091"/>
<keyword evidence="1" id="KW-0560">Oxidoreductase</keyword>
<dbReference type="SUPFAM" id="SSF55347">
    <property type="entry name" value="Glyceraldehyde-3-phosphate dehydrogenase-like, C-terminal domain"/>
    <property type="match status" value="1"/>
</dbReference>
<comment type="caution">
    <text evidence="4">The sequence shown here is derived from an EMBL/GenBank/DDBJ whole genome shotgun (WGS) entry which is preliminary data.</text>
</comment>
<dbReference type="Pfam" id="PF02894">
    <property type="entry name" value="GFO_IDH_MocA_C"/>
    <property type="match status" value="1"/>
</dbReference>
<dbReference type="Gene3D" id="3.40.50.720">
    <property type="entry name" value="NAD(P)-binding Rossmann-like Domain"/>
    <property type="match status" value="1"/>
</dbReference>
<dbReference type="RefSeq" id="WP_338004264.1">
    <property type="nucleotide sequence ID" value="NZ_JAOPKA010000008.1"/>
</dbReference>
<proteinExistence type="predicted"/>
<evidence type="ECO:0000259" key="3">
    <source>
        <dbReference type="Pfam" id="PF02894"/>
    </source>
</evidence>
<evidence type="ECO:0000256" key="1">
    <source>
        <dbReference type="ARBA" id="ARBA00023002"/>
    </source>
</evidence>
<protein>
    <submittedName>
        <fullName evidence="4">Gfo/Idh/MocA family oxidoreductase</fullName>
    </submittedName>
</protein>
<dbReference type="SUPFAM" id="SSF51735">
    <property type="entry name" value="NAD(P)-binding Rossmann-fold domains"/>
    <property type="match status" value="1"/>
</dbReference>
<evidence type="ECO:0000259" key="2">
    <source>
        <dbReference type="Pfam" id="PF01408"/>
    </source>
</evidence>
<reference evidence="4" key="1">
    <citation type="submission" date="2022-09" db="EMBL/GenBank/DDBJ databases">
        <title>Enrichment on poylsaccharides allowed isolation of novel metabolic and taxonomic groups of Haloarchaea.</title>
        <authorList>
            <person name="Sorokin D.Y."/>
            <person name="Elcheninov A.G."/>
            <person name="Khizhniak T.V."/>
            <person name="Kolganova T.V."/>
            <person name="Kublanov I.V."/>
        </authorList>
    </citation>
    <scope>NUCLEOTIDE SEQUENCE</scope>
    <source>
        <strain evidence="4">AArc-xg1-1</strain>
    </source>
</reference>
<dbReference type="GO" id="GO:0000166">
    <property type="term" value="F:nucleotide binding"/>
    <property type="evidence" value="ECO:0007669"/>
    <property type="project" value="InterPro"/>
</dbReference>
<gene>
    <name evidence="4" type="ORF">OB960_13660</name>
</gene>
<evidence type="ECO:0000313" key="5">
    <source>
        <dbReference type="Proteomes" id="UP001321018"/>
    </source>
</evidence>
<dbReference type="GO" id="GO:0016491">
    <property type="term" value="F:oxidoreductase activity"/>
    <property type="evidence" value="ECO:0007669"/>
    <property type="project" value="UniProtKB-KW"/>
</dbReference>